<evidence type="ECO:0000256" key="14">
    <source>
        <dbReference type="PROSITE-ProRule" id="PRU00169"/>
    </source>
</evidence>
<dbReference type="OrthoDB" id="5555669at2"/>
<proteinExistence type="predicted"/>
<dbReference type="InterPro" id="IPR004358">
    <property type="entry name" value="Sig_transdc_His_kin-like_C"/>
</dbReference>
<dbReference type="SUPFAM" id="SSF47226">
    <property type="entry name" value="Histidine-containing phosphotransfer domain, HPT domain"/>
    <property type="match status" value="1"/>
</dbReference>
<evidence type="ECO:0000256" key="15">
    <source>
        <dbReference type="SAM" id="Coils"/>
    </source>
</evidence>
<evidence type="ECO:0000256" key="3">
    <source>
        <dbReference type="ARBA" id="ARBA00012438"/>
    </source>
</evidence>
<evidence type="ECO:0000313" key="19">
    <source>
        <dbReference type="Proteomes" id="UP000295729"/>
    </source>
</evidence>
<feature type="domain" description="Histidine kinase" evidence="16">
    <location>
        <begin position="78"/>
        <end position="299"/>
    </location>
</feature>
<keyword evidence="6" id="KW-0808">Transferase</keyword>
<dbReference type="SUPFAM" id="SSF55874">
    <property type="entry name" value="ATPase domain of HSP90 chaperone/DNA topoisomerase II/histidine kinase"/>
    <property type="match status" value="1"/>
</dbReference>
<evidence type="ECO:0000256" key="9">
    <source>
        <dbReference type="ARBA" id="ARBA00022777"/>
    </source>
</evidence>
<dbReference type="FunFam" id="1.10.287.130:FF:000003">
    <property type="entry name" value="Histidine kinase"/>
    <property type="match status" value="1"/>
</dbReference>
<keyword evidence="11" id="KW-1133">Transmembrane helix</keyword>
<dbReference type="CDD" id="cd17546">
    <property type="entry name" value="REC_hyHK_CKI1_RcsC-like"/>
    <property type="match status" value="1"/>
</dbReference>
<dbReference type="Gene3D" id="1.10.287.130">
    <property type="match status" value="1"/>
</dbReference>
<evidence type="ECO:0000256" key="6">
    <source>
        <dbReference type="ARBA" id="ARBA00022679"/>
    </source>
</evidence>
<dbReference type="GO" id="GO:0005524">
    <property type="term" value="F:ATP binding"/>
    <property type="evidence" value="ECO:0007669"/>
    <property type="project" value="UniProtKB-KW"/>
</dbReference>
<dbReference type="InterPro" id="IPR011006">
    <property type="entry name" value="CheY-like_superfamily"/>
</dbReference>
<reference evidence="18 19" key="1">
    <citation type="submission" date="2019-03" db="EMBL/GenBank/DDBJ databases">
        <title>Genomic Encyclopedia of Type Strains, Phase IV (KMG-IV): sequencing the most valuable type-strain genomes for metagenomic binning, comparative biology and taxonomic classification.</title>
        <authorList>
            <person name="Goeker M."/>
        </authorList>
    </citation>
    <scope>NUCLEOTIDE SEQUENCE [LARGE SCALE GENOMIC DNA]</scope>
    <source>
        <strain evidence="18 19">DSM 5604</strain>
    </source>
</reference>
<dbReference type="InterPro" id="IPR003594">
    <property type="entry name" value="HATPase_dom"/>
</dbReference>
<keyword evidence="15" id="KW-0175">Coiled coil</keyword>
<dbReference type="PANTHER" id="PTHR45339">
    <property type="entry name" value="HYBRID SIGNAL TRANSDUCTION HISTIDINE KINASE J"/>
    <property type="match status" value="1"/>
</dbReference>
<comment type="subcellular location">
    <subcellularLocation>
        <location evidence="2">Cell membrane</location>
        <topology evidence="2">Multi-pass membrane protein</topology>
    </subcellularLocation>
</comment>
<dbReference type="GO" id="GO:0000155">
    <property type="term" value="F:phosphorelay sensor kinase activity"/>
    <property type="evidence" value="ECO:0007669"/>
    <property type="project" value="InterPro"/>
</dbReference>
<dbReference type="CDD" id="cd16922">
    <property type="entry name" value="HATPase_EvgS-ArcB-TorS-like"/>
    <property type="match status" value="1"/>
</dbReference>
<dbReference type="Gene3D" id="1.20.120.160">
    <property type="entry name" value="HPT domain"/>
    <property type="match status" value="1"/>
</dbReference>
<dbReference type="Proteomes" id="UP000295729">
    <property type="component" value="Unassembled WGS sequence"/>
</dbReference>
<dbReference type="SUPFAM" id="SSF47384">
    <property type="entry name" value="Homodimeric domain of signal transducing histidine kinase"/>
    <property type="match status" value="1"/>
</dbReference>
<protein>
    <recommendedName>
        <fullName evidence="3">histidine kinase</fullName>
        <ecNumber evidence="3">2.7.13.3</ecNumber>
    </recommendedName>
</protein>
<dbReference type="GO" id="GO:0005886">
    <property type="term" value="C:plasma membrane"/>
    <property type="evidence" value="ECO:0007669"/>
    <property type="project" value="UniProtKB-SubCell"/>
</dbReference>
<evidence type="ECO:0000256" key="1">
    <source>
        <dbReference type="ARBA" id="ARBA00000085"/>
    </source>
</evidence>
<dbReference type="PROSITE" id="PS50109">
    <property type="entry name" value="HIS_KIN"/>
    <property type="match status" value="1"/>
</dbReference>
<dbReference type="Gene3D" id="3.40.50.2300">
    <property type="match status" value="1"/>
</dbReference>
<dbReference type="Pfam" id="PF02518">
    <property type="entry name" value="HATPase_c"/>
    <property type="match status" value="1"/>
</dbReference>
<feature type="domain" description="Response regulatory" evidence="17">
    <location>
        <begin position="451"/>
        <end position="567"/>
    </location>
</feature>
<evidence type="ECO:0000256" key="7">
    <source>
        <dbReference type="ARBA" id="ARBA00022692"/>
    </source>
</evidence>
<gene>
    <name evidence="18" type="ORF">C8D85_0554</name>
</gene>
<dbReference type="EMBL" id="SNZA01000001">
    <property type="protein sequence ID" value="TDR15200.1"/>
    <property type="molecule type" value="Genomic_DNA"/>
</dbReference>
<dbReference type="EC" id="2.7.13.3" evidence="3"/>
<keyword evidence="12" id="KW-0902">Two-component regulatory system</keyword>
<dbReference type="AlphaFoldDB" id="A0A4R6XC29"/>
<dbReference type="SMART" id="SM00448">
    <property type="entry name" value="REC"/>
    <property type="match status" value="1"/>
</dbReference>
<evidence type="ECO:0000256" key="8">
    <source>
        <dbReference type="ARBA" id="ARBA00022741"/>
    </source>
</evidence>
<keyword evidence="19" id="KW-1185">Reference proteome</keyword>
<evidence type="ECO:0000256" key="4">
    <source>
        <dbReference type="ARBA" id="ARBA00022475"/>
    </source>
</evidence>
<keyword evidence="8" id="KW-0547">Nucleotide-binding</keyword>
<organism evidence="18 19">
    <name type="scientific">Marinomonas communis</name>
    <dbReference type="NCBI Taxonomy" id="28254"/>
    <lineage>
        <taxon>Bacteria</taxon>
        <taxon>Pseudomonadati</taxon>
        <taxon>Pseudomonadota</taxon>
        <taxon>Gammaproteobacteria</taxon>
        <taxon>Oceanospirillales</taxon>
        <taxon>Oceanospirillaceae</taxon>
        <taxon>Marinomonas</taxon>
    </lineage>
</organism>
<dbReference type="InterPro" id="IPR036641">
    <property type="entry name" value="HPT_dom_sf"/>
</dbReference>
<dbReference type="Pfam" id="PF00072">
    <property type="entry name" value="Response_reg"/>
    <property type="match status" value="1"/>
</dbReference>
<dbReference type="PROSITE" id="PS50110">
    <property type="entry name" value="RESPONSE_REGULATORY"/>
    <property type="match status" value="1"/>
</dbReference>
<dbReference type="SUPFAM" id="SSF52172">
    <property type="entry name" value="CheY-like"/>
    <property type="match status" value="1"/>
</dbReference>
<feature type="coiled-coil region" evidence="15">
    <location>
        <begin position="671"/>
        <end position="698"/>
    </location>
</feature>
<dbReference type="InterPro" id="IPR003661">
    <property type="entry name" value="HisK_dim/P_dom"/>
</dbReference>
<keyword evidence="5 14" id="KW-0597">Phosphoprotein</keyword>
<keyword evidence="4" id="KW-1003">Cell membrane</keyword>
<dbReference type="FunFam" id="3.30.565.10:FF:000010">
    <property type="entry name" value="Sensor histidine kinase RcsC"/>
    <property type="match status" value="1"/>
</dbReference>
<dbReference type="InterPro" id="IPR036097">
    <property type="entry name" value="HisK_dim/P_sf"/>
</dbReference>
<evidence type="ECO:0000256" key="10">
    <source>
        <dbReference type="ARBA" id="ARBA00022840"/>
    </source>
</evidence>
<dbReference type="CDD" id="cd00082">
    <property type="entry name" value="HisKA"/>
    <property type="match status" value="1"/>
</dbReference>
<dbReference type="InterPro" id="IPR036890">
    <property type="entry name" value="HATPase_C_sf"/>
</dbReference>
<dbReference type="SMART" id="SM00387">
    <property type="entry name" value="HATPase_c"/>
    <property type="match status" value="1"/>
</dbReference>
<dbReference type="PANTHER" id="PTHR45339:SF5">
    <property type="entry name" value="HISTIDINE KINASE"/>
    <property type="match status" value="1"/>
</dbReference>
<accession>A0A4R6XC29</accession>
<evidence type="ECO:0000256" key="2">
    <source>
        <dbReference type="ARBA" id="ARBA00004651"/>
    </source>
</evidence>
<dbReference type="InterPro" id="IPR001789">
    <property type="entry name" value="Sig_transdc_resp-reg_receiver"/>
</dbReference>
<evidence type="ECO:0000256" key="13">
    <source>
        <dbReference type="ARBA" id="ARBA00023136"/>
    </source>
</evidence>
<keyword evidence="9 18" id="KW-0418">Kinase</keyword>
<dbReference type="SMART" id="SM00388">
    <property type="entry name" value="HisKA"/>
    <property type="match status" value="1"/>
</dbReference>
<comment type="catalytic activity">
    <reaction evidence="1">
        <text>ATP + protein L-histidine = ADP + protein N-phospho-L-histidine.</text>
        <dbReference type="EC" id="2.7.13.3"/>
    </reaction>
</comment>
<keyword evidence="10" id="KW-0067">ATP-binding</keyword>
<dbReference type="InterPro" id="IPR005467">
    <property type="entry name" value="His_kinase_dom"/>
</dbReference>
<evidence type="ECO:0000313" key="18">
    <source>
        <dbReference type="EMBL" id="TDR15200.1"/>
    </source>
</evidence>
<dbReference type="Pfam" id="PF00512">
    <property type="entry name" value="HisKA"/>
    <property type="match status" value="1"/>
</dbReference>
<evidence type="ECO:0000259" key="16">
    <source>
        <dbReference type="PROSITE" id="PS50109"/>
    </source>
</evidence>
<evidence type="ECO:0000256" key="12">
    <source>
        <dbReference type="ARBA" id="ARBA00023012"/>
    </source>
</evidence>
<name>A0A4R6XC29_9GAMM</name>
<evidence type="ECO:0000259" key="17">
    <source>
        <dbReference type="PROSITE" id="PS50110"/>
    </source>
</evidence>
<keyword evidence="7" id="KW-0812">Transmembrane</keyword>
<dbReference type="PRINTS" id="PR00344">
    <property type="entry name" value="BCTRLSENSOR"/>
</dbReference>
<dbReference type="Gene3D" id="3.30.565.10">
    <property type="entry name" value="Histidine kinase-like ATPase, C-terminal domain"/>
    <property type="match status" value="1"/>
</dbReference>
<evidence type="ECO:0000256" key="11">
    <source>
        <dbReference type="ARBA" id="ARBA00022989"/>
    </source>
</evidence>
<dbReference type="RefSeq" id="WP_133559829.1">
    <property type="nucleotide sequence ID" value="NZ_SNZA01000001.1"/>
</dbReference>
<evidence type="ECO:0000256" key="5">
    <source>
        <dbReference type="ARBA" id="ARBA00022553"/>
    </source>
</evidence>
<comment type="caution">
    <text evidence="18">The sequence shown here is derived from an EMBL/GenBank/DDBJ whole genome shotgun (WGS) entry which is preliminary data.</text>
</comment>
<keyword evidence="13" id="KW-0472">Membrane</keyword>
<feature type="coiled-coil region" evidence="15">
    <location>
        <begin position="1"/>
        <end position="32"/>
    </location>
</feature>
<feature type="modified residue" description="4-aspartylphosphate" evidence="14">
    <location>
        <position position="500"/>
    </location>
</feature>
<sequence length="780" mass="87196">MSDLEQRLQKRLDREKRARLEAERLLEEKANELFKANTHLRDLVSQQEELVRRRTEELRSALELAETANHHKSYFLANMSHEIRTPMNAIIGLSHLLHDTPLDHTQRDYLNKIQSSASNLLVIINDILDFSKIESGQLQVDEHELYLDDVLRQVYDINHLNAHKKGIELFVDYDFNVPRHLIGDAVRLNQILTNLVNNAIKFTQQGFVSVSVYLLHLSESAAQIEIVVKDTGIGINKDVQATLFAPFTQADISTSRRYGGTGLGLSITKQLVEIMGGDISLESQEGLGSSFRICLSLPIAKQVEKTHPAINDVESLSLFTTKPSVSRFMNTFGPVVQHYWPGDMPNFQADQFSESCVHVVDARGMPDSMIHNWLTWLKKGGKQAESRTIVICNAEQKKSIKQNDFDGIRFLTNLRTPEGLCRQISFVLSGAKDVVASSFINQDQGVLDGMQILVVEDNPINMMIVSSLLEKLGVVVHSATNGREAIDAVDLKKFDLILMDVQMPLMDGFEATRKIRESVDNQSLPIIALTAHAMVGDYDKSIAAGMNDHITKPIDPAELKEVLIKWRVASNTTSKNNLGLLSALPDTLPGLNLKRSISRIPGGLSQYLDLWAKYQRKYPKLDAKVKELCDLKQLDSLKFLGHDLRGIFSNLGAVNLLATARDIENISFIDAKTIEALLERLTGELDELAQNLTLLHSKVDLSNQEEAIADAESLAPVLKMIQQLAENGDAQALEYVTELERYVQGGVHSEILQALIHSLEDYEFGHAAKLAESLIDQSYS</sequence>